<dbReference type="InterPro" id="IPR047690">
    <property type="entry name" value="IPExxxVDY_fam"/>
</dbReference>
<name>A0A5B7SZ42_9FLAO</name>
<evidence type="ECO:0000313" key="1">
    <source>
        <dbReference type="EMBL" id="QCX02050.1"/>
    </source>
</evidence>
<protein>
    <submittedName>
        <fullName evidence="1">IPExxxVDY family protein</fullName>
    </submittedName>
</protein>
<sequence length="155" mass="18292">MSAVHKIMGDFYEDPFDLVALHSSLEDYELVYFINRRLNSRFRRCRSDFELTSEVSFPIFEWKDEPNNIYWSLVTNNSLSEYSLPRTDLFKGETSYTAHHLVPERKEVDYFIKVEQPQMNVEADIVKPLQSIPKIITAYQVDIDSLKSKNNLIFL</sequence>
<dbReference type="KEGG" id="asag:FGM00_18740"/>
<dbReference type="OrthoDB" id="676614at2"/>
<accession>A0A5B7SZ42</accession>
<gene>
    <name evidence="1" type="ORF">FGM00_18740</name>
</gene>
<dbReference type="EMBL" id="CP040710">
    <property type="protein sequence ID" value="QCX02050.1"/>
    <property type="molecule type" value="Genomic_DNA"/>
</dbReference>
<proteinExistence type="predicted"/>
<reference evidence="1 2" key="1">
    <citation type="submission" date="2019-05" db="EMBL/GenBank/DDBJ databases">
        <title>Genome sequencing of F202Z8.</title>
        <authorList>
            <person name="Kwon Y.M."/>
        </authorList>
    </citation>
    <scope>NUCLEOTIDE SEQUENCE [LARGE SCALE GENOMIC DNA]</scope>
    <source>
        <strain evidence="1 2">F202Z8</strain>
    </source>
</reference>
<dbReference type="NCBIfam" id="NF033205">
    <property type="entry name" value="IPExxxVDY"/>
    <property type="match status" value="1"/>
</dbReference>
<organism evidence="1 2">
    <name type="scientific">Aggregatimonas sangjinii</name>
    <dbReference type="NCBI Taxonomy" id="2583587"/>
    <lineage>
        <taxon>Bacteria</taxon>
        <taxon>Pseudomonadati</taxon>
        <taxon>Bacteroidota</taxon>
        <taxon>Flavobacteriia</taxon>
        <taxon>Flavobacteriales</taxon>
        <taxon>Flavobacteriaceae</taxon>
        <taxon>Aggregatimonas</taxon>
    </lineage>
</organism>
<keyword evidence="2" id="KW-1185">Reference proteome</keyword>
<dbReference type="AlphaFoldDB" id="A0A5B7SZ42"/>
<dbReference type="RefSeq" id="WP_138854386.1">
    <property type="nucleotide sequence ID" value="NZ_CP040710.1"/>
</dbReference>
<evidence type="ECO:0000313" key="2">
    <source>
        <dbReference type="Proteomes" id="UP000310017"/>
    </source>
</evidence>
<dbReference type="Proteomes" id="UP000310017">
    <property type="component" value="Chromosome"/>
</dbReference>